<dbReference type="AlphaFoldDB" id="A0A7Z2GNJ8"/>
<dbReference type="PANTHER" id="PTHR36152">
    <property type="entry name" value="CYTOPLASMIC PROTEIN-RELATED"/>
    <property type="match status" value="1"/>
</dbReference>
<sequence>MDIVLLQIKDIKGNSTLEGATDQIVLDSFSFGLQLPMNHDVTNTERTLGRPTFNEFSFSKSTDLATPGLYSACAAGTKLGDATISVGRNENGTFMSLFKYVLSNAMISSVNTGGGGSSHDSFTINYTQVTCVYTQQNTDSTKKGNAPFGWDLTKNVAATPAAS</sequence>
<name>A0A7Z2GNJ8_9BURK</name>
<dbReference type="KEGG" id="pacs:FAZ98_23895"/>
<evidence type="ECO:0000313" key="1">
    <source>
        <dbReference type="EMBL" id="QGZ64856.1"/>
    </source>
</evidence>
<dbReference type="RefSeq" id="WP_158954700.1">
    <property type="nucleotide sequence ID" value="NZ_CP046915.1"/>
</dbReference>
<dbReference type="Pfam" id="PF05638">
    <property type="entry name" value="T6SS_HCP"/>
    <property type="match status" value="1"/>
</dbReference>
<dbReference type="EMBL" id="CP046915">
    <property type="protein sequence ID" value="QGZ64856.1"/>
    <property type="molecule type" value="Genomic_DNA"/>
</dbReference>
<dbReference type="InterPro" id="IPR008514">
    <property type="entry name" value="T6SS_Hcp"/>
</dbReference>
<dbReference type="InterPro" id="IPR053165">
    <property type="entry name" value="HSI-I_assembly_Hcp1"/>
</dbReference>
<keyword evidence="2" id="KW-1185">Reference proteome</keyword>
<dbReference type="Proteomes" id="UP000433577">
    <property type="component" value="Chromosome 3"/>
</dbReference>
<organism evidence="1 2">
    <name type="scientific">Paraburkholderia acidisoli</name>
    <dbReference type="NCBI Taxonomy" id="2571748"/>
    <lineage>
        <taxon>Bacteria</taxon>
        <taxon>Pseudomonadati</taxon>
        <taxon>Pseudomonadota</taxon>
        <taxon>Betaproteobacteria</taxon>
        <taxon>Burkholderiales</taxon>
        <taxon>Burkholderiaceae</taxon>
        <taxon>Paraburkholderia</taxon>
    </lineage>
</organism>
<accession>A0A7Z2GNJ8</accession>
<dbReference type="PANTHER" id="PTHR36152:SF1">
    <property type="entry name" value="UBIQUITIN-LIKE DOMAIN-CONTAINING PROTEIN"/>
    <property type="match status" value="1"/>
</dbReference>
<dbReference type="SUPFAM" id="SSF141452">
    <property type="entry name" value="Hcp1-like"/>
    <property type="match status" value="1"/>
</dbReference>
<proteinExistence type="predicted"/>
<reference evidence="1 2" key="1">
    <citation type="submission" date="2019-12" db="EMBL/GenBank/DDBJ databases">
        <title>Paraburkholderia acidiphila 7Q-K02 sp. nov and Paraburkholderia acidisoli DHF22 sp. nov., two strains isolated from forest soil.</title>
        <authorList>
            <person name="Gao Z."/>
            <person name="Qiu L."/>
        </authorList>
    </citation>
    <scope>NUCLEOTIDE SEQUENCE [LARGE SCALE GENOMIC DNA]</scope>
    <source>
        <strain evidence="1 2">DHF22</strain>
    </source>
</reference>
<gene>
    <name evidence="1" type="ORF">FAZ98_23895</name>
</gene>
<dbReference type="InterPro" id="IPR036624">
    <property type="entry name" value="Hcp1-lik_sf"/>
</dbReference>
<protein>
    <submittedName>
        <fullName evidence="1">Hcp1 family type VI secretion system effector</fullName>
    </submittedName>
</protein>
<dbReference type="Gene3D" id="2.30.110.20">
    <property type="entry name" value="Hcp1-like"/>
    <property type="match status" value="1"/>
</dbReference>
<dbReference type="OrthoDB" id="6869716at2"/>
<evidence type="ECO:0000313" key="2">
    <source>
        <dbReference type="Proteomes" id="UP000433577"/>
    </source>
</evidence>